<dbReference type="RefSeq" id="WP_133442478.1">
    <property type="nucleotide sequence ID" value="NZ_CP034726.1"/>
</dbReference>
<evidence type="ECO:0000313" key="3">
    <source>
        <dbReference type="Proteomes" id="UP000294321"/>
    </source>
</evidence>
<evidence type="ECO:0000313" key="2">
    <source>
        <dbReference type="EMBL" id="QBP18920.1"/>
    </source>
</evidence>
<name>A0A4P6ZP44_9LACO</name>
<dbReference type="KEGG" id="lji:ELX58_07465"/>
<reference evidence="3" key="1">
    <citation type="submission" date="2018-12" db="EMBL/GenBank/DDBJ databases">
        <title>A new species of lactobacillus.</title>
        <authorList>
            <person name="Jian Y."/>
            <person name="Xin L."/>
            <person name="Hong Z.J."/>
            <person name="Ming L.Z."/>
            <person name="Hong X.Z."/>
        </authorList>
    </citation>
    <scope>NUCLEOTIDE SEQUENCE [LARGE SCALE GENOMIC DNA]</scope>
    <source>
        <strain evidence="3">HSLZ-75</strain>
    </source>
</reference>
<organism evidence="2 3">
    <name type="scientific">Acetilactobacillus jinshanensis</name>
    <dbReference type="NCBI Taxonomy" id="1720083"/>
    <lineage>
        <taxon>Bacteria</taxon>
        <taxon>Bacillati</taxon>
        <taxon>Bacillota</taxon>
        <taxon>Bacilli</taxon>
        <taxon>Lactobacillales</taxon>
        <taxon>Lactobacillaceae</taxon>
        <taxon>Acetilactobacillus</taxon>
    </lineage>
</organism>
<dbReference type="OrthoDB" id="2148857at2"/>
<gene>
    <name evidence="2" type="ORF">ELX58_07465</name>
</gene>
<sequence>MQMDADQLIQQIDNKKFATQTKSVRKTTLTKNFSKAVQPMIKFMIQNLNDHQAAQANVKVMSTEMVISLEVNVINLPYTSIRPMKRLITNDGKMMANVYVMIADPDVNRSKFRLDQVASVDDFIKHPDDDVAFIKNWLADQVKKIKANQEYAKKHPKAKKTKKTTRARRTKRTYRKKRTRRTYRRRTSRRKK</sequence>
<dbReference type="Proteomes" id="UP000294321">
    <property type="component" value="Chromosome"/>
</dbReference>
<accession>A0A4P6ZP44</accession>
<keyword evidence="3" id="KW-1185">Reference proteome</keyword>
<proteinExistence type="predicted"/>
<evidence type="ECO:0000256" key="1">
    <source>
        <dbReference type="SAM" id="MobiDB-lite"/>
    </source>
</evidence>
<dbReference type="AlphaFoldDB" id="A0A4P6ZP44"/>
<feature type="region of interest" description="Disordered" evidence="1">
    <location>
        <begin position="148"/>
        <end position="192"/>
    </location>
</feature>
<dbReference type="EMBL" id="CP034726">
    <property type="protein sequence ID" value="QBP18920.1"/>
    <property type="molecule type" value="Genomic_DNA"/>
</dbReference>
<protein>
    <submittedName>
        <fullName evidence="2">Uncharacterized protein</fullName>
    </submittedName>
</protein>
<feature type="compositionally biased region" description="Basic residues" evidence="1">
    <location>
        <begin position="154"/>
        <end position="192"/>
    </location>
</feature>